<reference evidence="6 7" key="1">
    <citation type="submission" date="2016-10" db="EMBL/GenBank/DDBJ databases">
        <authorList>
            <person name="de Groot N.N."/>
        </authorList>
    </citation>
    <scope>NUCLEOTIDE SEQUENCE [LARGE SCALE GENOMIC DNA]</scope>
    <source>
        <strain evidence="6 7">CGMCC 1.6134</strain>
    </source>
</reference>
<keyword evidence="3 5" id="KW-1133">Transmembrane helix</keyword>
<dbReference type="OrthoDB" id="8075495at2"/>
<feature type="transmembrane region" description="Helical" evidence="5">
    <location>
        <begin position="244"/>
        <end position="263"/>
    </location>
</feature>
<dbReference type="CDD" id="cd16914">
    <property type="entry name" value="EcfT"/>
    <property type="match status" value="1"/>
</dbReference>
<keyword evidence="2 5" id="KW-0812">Transmembrane</keyword>
<dbReference type="EMBL" id="FOTY01000024">
    <property type="protein sequence ID" value="SFM24905.1"/>
    <property type="molecule type" value="Genomic_DNA"/>
</dbReference>
<sequence length="265" mass="29746">MFEHVVVGQYLPGHSFLHRMDARAKLVTVFLFVCTVFMVDSWFAYGTLGSTAAAAFIISGVSLRYMRKGMFPVFLLVLFTFLLHALFTREGEAWISVWGFTLYSGGVEEGLFIALRLLMLVFITSLLTLTTSPIDLTDALEQLFRPFQRFGVPARDIAMMMSIAIRFIPTLLQETEKIVKAQMSRGASFHHGSLKKRAQAFTALLVPLFMRAFKRAEDLALAMEARGYNSGAGRTKLRQLVWGWRDTTACLFTAALGVFLIVFGK</sequence>
<dbReference type="PANTHER" id="PTHR33514:SF13">
    <property type="entry name" value="PROTEIN ABCI12, CHLOROPLASTIC"/>
    <property type="match status" value="1"/>
</dbReference>
<evidence type="ECO:0000256" key="5">
    <source>
        <dbReference type="SAM" id="Phobius"/>
    </source>
</evidence>
<dbReference type="PANTHER" id="PTHR33514">
    <property type="entry name" value="PROTEIN ABCI12, CHLOROPLASTIC"/>
    <property type="match status" value="1"/>
</dbReference>
<dbReference type="AlphaFoldDB" id="A0A1I4PB87"/>
<dbReference type="GO" id="GO:0005886">
    <property type="term" value="C:plasma membrane"/>
    <property type="evidence" value="ECO:0007669"/>
    <property type="project" value="TreeGrafter"/>
</dbReference>
<evidence type="ECO:0000313" key="7">
    <source>
        <dbReference type="Proteomes" id="UP000199668"/>
    </source>
</evidence>
<name>A0A1I4PB87_9BACI</name>
<feature type="transmembrane region" description="Helical" evidence="5">
    <location>
        <begin position="70"/>
        <end position="87"/>
    </location>
</feature>
<dbReference type="RefSeq" id="WP_090927777.1">
    <property type="nucleotide sequence ID" value="NZ_FOTY01000024.1"/>
</dbReference>
<organism evidence="6 7">
    <name type="scientific">Salibacterium qingdaonense</name>
    <dbReference type="NCBI Taxonomy" id="266892"/>
    <lineage>
        <taxon>Bacteria</taxon>
        <taxon>Bacillati</taxon>
        <taxon>Bacillota</taxon>
        <taxon>Bacilli</taxon>
        <taxon>Bacillales</taxon>
        <taxon>Bacillaceae</taxon>
    </lineage>
</organism>
<comment type="subcellular location">
    <subcellularLocation>
        <location evidence="1">Membrane</location>
        <topology evidence="1">Multi-pass membrane protein</topology>
    </subcellularLocation>
</comment>
<evidence type="ECO:0000256" key="4">
    <source>
        <dbReference type="ARBA" id="ARBA00023136"/>
    </source>
</evidence>
<proteinExistence type="predicted"/>
<evidence type="ECO:0000313" key="6">
    <source>
        <dbReference type="EMBL" id="SFM24905.1"/>
    </source>
</evidence>
<protein>
    <submittedName>
        <fullName evidence="6">Energy-coupling factor transport system permease protein</fullName>
    </submittedName>
</protein>
<keyword evidence="4 5" id="KW-0472">Membrane</keyword>
<evidence type="ECO:0000256" key="3">
    <source>
        <dbReference type="ARBA" id="ARBA00022989"/>
    </source>
</evidence>
<keyword evidence="7" id="KW-1185">Reference proteome</keyword>
<dbReference type="Proteomes" id="UP000199668">
    <property type="component" value="Unassembled WGS sequence"/>
</dbReference>
<accession>A0A1I4PB87</accession>
<feature type="transmembrane region" description="Helical" evidence="5">
    <location>
        <begin position="45"/>
        <end position="63"/>
    </location>
</feature>
<evidence type="ECO:0000256" key="2">
    <source>
        <dbReference type="ARBA" id="ARBA00022692"/>
    </source>
</evidence>
<dbReference type="InterPro" id="IPR003339">
    <property type="entry name" value="ABC/ECF_trnsptr_transmembrane"/>
</dbReference>
<feature type="transmembrane region" description="Helical" evidence="5">
    <location>
        <begin position="110"/>
        <end position="129"/>
    </location>
</feature>
<dbReference type="STRING" id="266892.SAMN04488054_12447"/>
<dbReference type="Pfam" id="PF02361">
    <property type="entry name" value="CbiQ"/>
    <property type="match status" value="1"/>
</dbReference>
<evidence type="ECO:0000256" key="1">
    <source>
        <dbReference type="ARBA" id="ARBA00004141"/>
    </source>
</evidence>
<gene>
    <name evidence="6" type="ORF">SAMN04488054_12447</name>
</gene>